<accession>A0AAV4R4G5</accession>
<evidence type="ECO:0000313" key="1">
    <source>
        <dbReference type="EMBL" id="GIY17198.1"/>
    </source>
</evidence>
<comment type="caution">
    <text evidence="1">The sequence shown here is derived from an EMBL/GenBank/DDBJ whole genome shotgun (WGS) entry which is preliminary data.</text>
</comment>
<dbReference type="AlphaFoldDB" id="A0AAV4R4G5"/>
<proteinExistence type="predicted"/>
<keyword evidence="2" id="KW-1185">Reference proteome</keyword>
<dbReference type="EMBL" id="BPLQ01005787">
    <property type="protein sequence ID" value="GIY17198.1"/>
    <property type="molecule type" value="Genomic_DNA"/>
</dbReference>
<protein>
    <submittedName>
        <fullName evidence="1">Uncharacterized protein</fullName>
    </submittedName>
</protein>
<gene>
    <name evidence="1" type="ORF">CDAR_488141</name>
</gene>
<dbReference type="Proteomes" id="UP001054837">
    <property type="component" value="Unassembled WGS sequence"/>
</dbReference>
<sequence length="139" mass="15931">MYGWDLSSFLVQKQTNIPRLIFRSLIKFERPKRKKLILPNEGSNENKCILTGINTATVITQKDFCVSSDESRRQSKAALTASSLMSLAMAPGLLFTPFCFASAYEGKNFHWGGVFFFFLEQVMTECRNDQHFRHFGIFS</sequence>
<reference evidence="1 2" key="1">
    <citation type="submission" date="2021-06" db="EMBL/GenBank/DDBJ databases">
        <title>Caerostris darwini draft genome.</title>
        <authorList>
            <person name="Kono N."/>
            <person name="Arakawa K."/>
        </authorList>
    </citation>
    <scope>NUCLEOTIDE SEQUENCE [LARGE SCALE GENOMIC DNA]</scope>
</reference>
<evidence type="ECO:0000313" key="2">
    <source>
        <dbReference type="Proteomes" id="UP001054837"/>
    </source>
</evidence>
<name>A0AAV4R4G5_9ARAC</name>
<organism evidence="1 2">
    <name type="scientific">Caerostris darwini</name>
    <dbReference type="NCBI Taxonomy" id="1538125"/>
    <lineage>
        <taxon>Eukaryota</taxon>
        <taxon>Metazoa</taxon>
        <taxon>Ecdysozoa</taxon>
        <taxon>Arthropoda</taxon>
        <taxon>Chelicerata</taxon>
        <taxon>Arachnida</taxon>
        <taxon>Araneae</taxon>
        <taxon>Araneomorphae</taxon>
        <taxon>Entelegynae</taxon>
        <taxon>Araneoidea</taxon>
        <taxon>Araneidae</taxon>
        <taxon>Caerostris</taxon>
    </lineage>
</organism>